<keyword evidence="3" id="KW-1185">Reference proteome</keyword>
<feature type="chain" id="PRO_5046533002" description="Lipoprotein" evidence="1">
    <location>
        <begin position="28"/>
        <end position="154"/>
    </location>
</feature>
<proteinExistence type="predicted"/>
<dbReference type="EMBL" id="BAAATL010000058">
    <property type="protein sequence ID" value="GAA2513382.1"/>
    <property type="molecule type" value="Genomic_DNA"/>
</dbReference>
<evidence type="ECO:0000256" key="1">
    <source>
        <dbReference type="SAM" id="SignalP"/>
    </source>
</evidence>
<evidence type="ECO:0000313" key="3">
    <source>
        <dbReference type="Proteomes" id="UP001501721"/>
    </source>
</evidence>
<reference evidence="2 3" key="1">
    <citation type="journal article" date="2019" name="Int. J. Syst. Evol. Microbiol.">
        <title>The Global Catalogue of Microorganisms (GCM) 10K type strain sequencing project: providing services to taxonomists for standard genome sequencing and annotation.</title>
        <authorList>
            <consortium name="The Broad Institute Genomics Platform"/>
            <consortium name="The Broad Institute Genome Sequencing Center for Infectious Disease"/>
            <person name="Wu L."/>
            <person name="Ma J."/>
        </authorList>
    </citation>
    <scope>NUCLEOTIDE SEQUENCE [LARGE SCALE GENOMIC DNA]</scope>
    <source>
        <strain evidence="2 3">JCM 6923</strain>
    </source>
</reference>
<evidence type="ECO:0000313" key="2">
    <source>
        <dbReference type="EMBL" id="GAA2513382.1"/>
    </source>
</evidence>
<dbReference type="Proteomes" id="UP001501721">
    <property type="component" value="Unassembled WGS sequence"/>
</dbReference>
<comment type="caution">
    <text evidence="2">The sequence shown here is derived from an EMBL/GenBank/DDBJ whole genome shotgun (WGS) entry which is preliminary data.</text>
</comment>
<evidence type="ECO:0008006" key="4">
    <source>
        <dbReference type="Google" id="ProtNLM"/>
    </source>
</evidence>
<dbReference type="RefSeq" id="WP_346078494.1">
    <property type="nucleotide sequence ID" value="NZ_BAAATL010000058.1"/>
</dbReference>
<sequence>MRRHGPVRLLVGAVIPALLLTACSAKTDPAPAATHHGGGGAQADSKLAARAQSALDAASDGGGSMVESGVERVSDGVHTQPGLTHGAAYKLTVVCAGKGAVELVVAPAGAGGKKAVPCDSSVVFERLTAEGSLKVDVQGTPGAAGMIAWRINKT</sequence>
<accession>A0ABN3N2P1</accession>
<feature type="signal peptide" evidence="1">
    <location>
        <begin position="1"/>
        <end position="27"/>
    </location>
</feature>
<gene>
    <name evidence="2" type="ORF">GCM10010422_77220</name>
</gene>
<keyword evidence="1" id="KW-0732">Signal</keyword>
<name>A0ABN3N2P1_9ACTN</name>
<dbReference type="PROSITE" id="PS51257">
    <property type="entry name" value="PROKAR_LIPOPROTEIN"/>
    <property type="match status" value="1"/>
</dbReference>
<organism evidence="2 3">
    <name type="scientific">Streptomyces graminearus</name>
    <dbReference type="NCBI Taxonomy" id="284030"/>
    <lineage>
        <taxon>Bacteria</taxon>
        <taxon>Bacillati</taxon>
        <taxon>Actinomycetota</taxon>
        <taxon>Actinomycetes</taxon>
        <taxon>Kitasatosporales</taxon>
        <taxon>Streptomycetaceae</taxon>
        <taxon>Streptomyces</taxon>
    </lineage>
</organism>
<protein>
    <recommendedName>
        <fullName evidence="4">Lipoprotein</fullName>
    </recommendedName>
</protein>